<evidence type="ECO:0000256" key="2">
    <source>
        <dbReference type="ARBA" id="ARBA00023242"/>
    </source>
</evidence>
<comment type="subcellular location">
    <subcellularLocation>
        <location evidence="1">Nucleus</location>
    </subcellularLocation>
</comment>
<dbReference type="GO" id="GO:0005634">
    <property type="term" value="C:nucleus"/>
    <property type="evidence" value="ECO:0007669"/>
    <property type="project" value="UniProtKB-SubCell"/>
</dbReference>
<keyword evidence="2" id="KW-0539">Nucleus</keyword>
<feature type="region of interest" description="Disordered" evidence="3">
    <location>
        <begin position="1"/>
        <end position="178"/>
    </location>
</feature>
<reference evidence="5 6" key="1">
    <citation type="journal article" date="2012" name="PLoS Pathog.">
        <title>Diverse lifestyles and strategies of plant pathogenesis encoded in the genomes of eighteen Dothideomycetes fungi.</title>
        <authorList>
            <person name="Ohm R.A."/>
            <person name="Feau N."/>
            <person name="Henrissat B."/>
            <person name="Schoch C.L."/>
            <person name="Horwitz B.A."/>
            <person name="Barry K.W."/>
            <person name="Condon B.J."/>
            <person name="Copeland A.C."/>
            <person name="Dhillon B."/>
            <person name="Glaser F."/>
            <person name="Hesse C.N."/>
            <person name="Kosti I."/>
            <person name="LaButti K."/>
            <person name="Lindquist E.A."/>
            <person name="Lucas S."/>
            <person name="Salamov A.A."/>
            <person name="Bradshaw R.E."/>
            <person name="Ciuffetti L."/>
            <person name="Hamelin R.C."/>
            <person name="Kema G.H.J."/>
            <person name="Lawrence C."/>
            <person name="Scott J.A."/>
            <person name="Spatafora J.W."/>
            <person name="Turgeon B.G."/>
            <person name="de Wit P.J.G.M."/>
            <person name="Zhong S."/>
            <person name="Goodwin S.B."/>
            <person name="Grigoriev I.V."/>
        </authorList>
    </citation>
    <scope>NUCLEOTIDE SEQUENCE [LARGE SCALE GENOMIC DNA]</scope>
    <source>
        <strain evidence="5 6">UAMH 10762</strain>
    </source>
</reference>
<sequence>MPPKKAAKSAATATAASGRPRRETATEKTTTTTTSTASAPKKRGRPAKEIVTEAEEPPKKRGRPAKAAIVAETAEPKPATKVGTTATPKKRGRPAKAAPAELETEPRRKRGRPPKGGETTKQAEDDEAAADQLEGELNETAEAAEKQEAVTSKRKAPFKSQAKKPANHEAEQTGTSQQYWLMKAEQEDREEKTHDGTVINTKFTIDDLRAKTKPELWDGVRNVVAAKNMRAMKQGDLAFFYASGGKGGRTPGIVGVMEVVSEAEPDVTTANASTYGYVEDEKARNKWVVVGVAFRKKLSHPVSLKELQKYKAAGAVLENMQLFKQSRLSVSKVSKAEWEFIIDELVEGYEADNVANDTVAAADGAQPQSGGTADEEGANGGSEHKQSHDNPETFDSATLQPDGTANPSSEV</sequence>
<feature type="compositionally biased region" description="Basic and acidic residues" evidence="3">
    <location>
        <begin position="382"/>
        <end position="391"/>
    </location>
</feature>
<evidence type="ECO:0000259" key="4">
    <source>
        <dbReference type="Pfam" id="PF01878"/>
    </source>
</evidence>
<accession>M2N715</accession>
<dbReference type="SMART" id="SM00384">
    <property type="entry name" value="AT_hook"/>
    <property type="match status" value="4"/>
</dbReference>
<dbReference type="InterPro" id="IPR015947">
    <property type="entry name" value="PUA-like_sf"/>
</dbReference>
<gene>
    <name evidence="5" type="ORF">BAUCODRAFT_35805</name>
</gene>
<organism evidence="5 6">
    <name type="scientific">Baudoinia panamericana (strain UAMH 10762)</name>
    <name type="common">Angels' share fungus</name>
    <name type="synonym">Baudoinia compniacensis (strain UAMH 10762)</name>
    <dbReference type="NCBI Taxonomy" id="717646"/>
    <lineage>
        <taxon>Eukaryota</taxon>
        <taxon>Fungi</taxon>
        <taxon>Dikarya</taxon>
        <taxon>Ascomycota</taxon>
        <taxon>Pezizomycotina</taxon>
        <taxon>Dothideomycetes</taxon>
        <taxon>Dothideomycetidae</taxon>
        <taxon>Mycosphaerellales</taxon>
        <taxon>Teratosphaeriaceae</taxon>
        <taxon>Baudoinia</taxon>
    </lineage>
</organism>
<dbReference type="PANTHER" id="PTHR14087">
    <property type="entry name" value="THYMOCYTE NUCLEAR PROTEIN 1"/>
    <property type="match status" value="1"/>
</dbReference>
<dbReference type="InterPro" id="IPR052181">
    <property type="entry name" value="5hmC_binding"/>
</dbReference>
<dbReference type="OrthoDB" id="41445at2759"/>
<dbReference type="GeneID" id="19112805"/>
<evidence type="ECO:0000256" key="3">
    <source>
        <dbReference type="SAM" id="MobiDB-lite"/>
    </source>
</evidence>
<dbReference type="OMA" id="ANGANKM"/>
<name>M2N715_BAUPA</name>
<dbReference type="EMBL" id="KB445558">
    <property type="protein sequence ID" value="EMC94570.1"/>
    <property type="molecule type" value="Genomic_DNA"/>
</dbReference>
<feature type="compositionally biased region" description="Acidic residues" evidence="3">
    <location>
        <begin position="124"/>
        <end position="139"/>
    </location>
</feature>
<feature type="domain" description="EVE" evidence="4">
    <location>
        <begin position="178"/>
        <end position="343"/>
    </location>
</feature>
<evidence type="ECO:0000313" key="6">
    <source>
        <dbReference type="Proteomes" id="UP000011761"/>
    </source>
</evidence>
<dbReference type="SUPFAM" id="SSF88697">
    <property type="entry name" value="PUA domain-like"/>
    <property type="match status" value="1"/>
</dbReference>
<dbReference type="InterPro" id="IPR047197">
    <property type="entry name" value="THYN1-like_EVE"/>
</dbReference>
<keyword evidence="6" id="KW-1185">Reference proteome</keyword>
<feature type="compositionally biased region" description="Low complexity" evidence="3">
    <location>
        <begin position="27"/>
        <end position="39"/>
    </location>
</feature>
<dbReference type="InterPro" id="IPR017956">
    <property type="entry name" value="AT_hook_DNA-bd_motif"/>
</dbReference>
<dbReference type="AlphaFoldDB" id="M2N715"/>
<dbReference type="PRINTS" id="PR00929">
    <property type="entry name" value="ATHOOK"/>
</dbReference>
<feature type="compositionally biased region" description="Basic and acidic residues" evidence="3">
    <location>
        <begin position="46"/>
        <end position="59"/>
    </location>
</feature>
<dbReference type="PANTHER" id="PTHR14087:SF7">
    <property type="entry name" value="THYMOCYTE NUCLEAR PROTEIN 1"/>
    <property type="match status" value="1"/>
</dbReference>
<feature type="compositionally biased region" description="Polar residues" evidence="3">
    <location>
        <begin position="393"/>
        <end position="411"/>
    </location>
</feature>
<evidence type="ECO:0000256" key="1">
    <source>
        <dbReference type="ARBA" id="ARBA00004123"/>
    </source>
</evidence>
<feature type="compositionally biased region" description="Low complexity" evidence="3">
    <location>
        <begin position="8"/>
        <end position="17"/>
    </location>
</feature>
<dbReference type="InterPro" id="IPR002740">
    <property type="entry name" value="EVE_domain"/>
</dbReference>
<dbReference type="GO" id="GO:0003677">
    <property type="term" value="F:DNA binding"/>
    <property type="evidence" value="ECO:0007669"/>
    <property type="project" value="InterPro"/>
</dbReference>
<dbReference type="eggNOG" id="KOG3383">
    <property type="taxonomic scope" value="Eukaryota"/>
</dbReference>
<proteinExistence type="predicted"/>
<evidence type="ECO:0000313" key="5">
    <source>
        <dbReference type="EMBL" id="EMC94570.1"/>
    </source>
</evidence>
<dbReference type="Pfam" id="PF01878">
    <property type="entry name" value="EVE"/>
    <property type="match status" value="1"/>
</dbReference>
<dbReference type="CDD" id="cd21133">
    <property type="entry name" value="EVE"/>
    <property type="match status" value="1"/>
</dbReference>
<dbReference type="RefSeq" id="XP_007678047.1">
    <property type="nucleotide sequence ID" value="XM_007679857.1"/>
</dbReference>
<dbReference type="KEGG" id="bcom:BAUCODRAFT_35805"/>
<dbReference type="Gene3D" id="3.10.590.10">
    <property type="entry name" value="ph1033 like domains"/>
    <property type="match status" value="1"/>
</dbReference>
<dbReference type="STRING" id="717646.M2N715"/>
<dbReference type="Proteomes" id="UP000011761">
    <property type="component" value="Unassembled WGS sequence"/>
</dbReference>
<protein>
    <recommendedName>
        <fullName evidence="4">EVE domain-containing protein</fullName>
    </recommendedName>
</protein>
<feature type="region of interest" description="Disordered" evidence="3">
    <location>
        <begin position="361"/>
        <end position="411"/>
    </location>
</feature>
<dbReference type="HOGENOM" id="CLU_041799_0_1_1"/>